<keyword evidence="7" id="KW-0966">Cell projection</keyword>
<feature type="region of interest" description="Disordered" evidence="9">
    <location>
        <begin position="1730"/>
        <end position="1761"/>
    </location>
</feature>
<feature type="compositionally biased region" description="Basic and acidic residues" evidence="9">
    <location>
        <begin position="1147"/>
        <end position="1162"/>
    </location>
</feature>
<feature type="coiled-coil region" evidence="8">
    <location>
        <begin position="381"/>
        <end position="422"/>
    </location>
</feature>
<evidence type="ECO:0000256" key="8">
    <source>
        <dbReference type="SAM" id="Coils"/>
    </source>
</evidence>
<feature type="region of interest" description="Disordered" evidence="9">
    <location>
        <begin position="1433"/>
        <end position="1459"/>
    </location>
</feature>
<keyword evidence="6" id="KW-0206">Cytoskeleton</keyword>
<feature type="coiled-coil region" evidence="8">
    <location>
        <begin position="301"/>
        <end position="328"/>
    </location>
</feature>
<dbReference type="GeneID" id="20659286"/>
<feature type="region of interest" description="Disordered" evidence="9">
    <location>
        <begin position="1897"/>
        <end position="1916"/>
    </location>
</feature>
<keyword evidence="4" id="KW-0970">Cilium biogenesis/degradation</keyword>
<feature type="compositionally biased region" description="Basic and acidic residues" evidence="9">
    <location>
        <begin position="1446"/>
        <end position="1459"/>
    </location>
</feature>
<evidence type="ECO:0000256" key="6">
    <source>
        <dbReference type="ARBA" id="ARBA00023212"/>
    </source>
</evidence>
<evidence type="ECO:0000256" key="7">
    <source>
        <dbReference type="ARBA" id="ARBA00023273"/>
    </source>
</evidence>
<dbReference type="SMR" id="G4ZUW3"/>
<evidence type="ECO:0000256" key="5">
    <source>
        <dbReference type="ARBA" id="ARBA00023054"/>
    </source>
</evidence>
<dbReference type="GO" id="GO:0005813">
    <property type="term" value="C:centrosome"/>
    <property type="evidence" value="ECO:0007669"/>
    <property type="project" value="UniProtKB-SubCell"/>
</dbReference>
<evidence type="ECO:0000256" key="3">
    <source>
        <dbReference type="ARBA" id="ARBA00022490"/>
    </source>
</evidence>
<feature type="compositionally biased region" description="Basic residues" evidence="9">
    <location>
        <begin position="1433"/>
        <end position="1445"/>
    </location>
</feature>
<feature type="compositionally biased region" description="Basic and acidic residues" evidence="9">
    <location>
        <begin position="1519"/>
        <end position="1530"/>
    </location>
</feature>
<dbReference type="InterPro" id="IPR026201">
    <property type="entry name" value="Cep290"/>
</dbReference>
<evidence type="ECO:0000313" key="10">
    <source>
        <dbReference type="EMBL" id="EGZ13587.1"/>
    </source>
</evidence>
<feature type="region of interest" description="Disordered" evidence="9">
    <location>
        <begin position="1969"/>
        <end position="1988"/>
    </location>
</feature>
<dbReference type="EMBL" id="JH159156">
    <property type="protein sequence ID" value="EGZ13587.1"/>
    <property type="molecule type" value="Genomic_DNA"/>
</dbReference>
<evidence type="ECO:0000256" key="9">
    <source>
        <dbReference type="SAM" id="MobiDB-lite"/>
    </source>
</evidence>
<accession>G4ZUW3</accession>
<feature type="region of interest" description="Disordered" evidence="9">
    <location>
        <begin position="1145"/>
        <end position="1169"/>
    </location>
</feature>
<feature type="coiled-coil region" evidence="8">
    <location>
        <begin position="669"/>
        <end position="703"/>
    </location>
</feature>
<keyword evidence="11" id="KW-1185">Reference proteome</keyword>
<feature type="coiled-coil region" evidence="8">
    <location>
        <begin position="1189"/>
        <end position="1239"/>
    </location>
</feature>
<dbReference type="KEGG" id="psoj:PHYSODRAFT_511833"/>
<dbReference type="InParanoid" id="G4ZUW3"/>
<name>G4ZUW3_PHYSP</name>
<comment type="subcellular location">
    <subcellularLocation>
        <location evidence="1">Cytoplasm</location>
        <location evidence="1">Cytoskeleton</location>
        <location evidence="1">Cilium basal body</location>
    </subcellularLocation>
    <subcellularLocation>
        <location evidence="2">Cytoplasm</location>
        <location evidence="2">Cytoskeleton</location>
        <location evidence="2">Microtubule organizing center</location>
        <location evidence="2">Centrosome</location>
    </subcellularLocation>
</comment>
<dbReference type="RefSeq" id="XP_009531016.1">
    <property type="nucleotide sequence ID" value="XM_009532721.1"/>
</dbReference>
<feature type="region of interest" description="Disordered" evidence="9">
    <location>
        <begin position="1391"/>
        <end position="1413"/>
    </location>
</feature>
<feature type="coiled-coil region" evidence="8">
    <location>
        <begin position="565"/>
        <end position="638"/>
    </location>
</feature>
<protein>
    <recommendedName>
        <fullName evidence="12">Centrosome-associated protein</fullName>
    </recommendedName>
</protein>
<dbReference type="PANTHER" id="PTHR18879">
    <property type="entry name" value="CENTROSOMAL PROTEIN OF 290 KDA"/>
    <property type="match status" value="1"/>
</dbReference>
<dbReference type="GO" id="GO:0030030">
    <property type="term" value="P:cell projection organization"/>
    <property type="evidence" value="ECO:0007669"/>
    <property type="project" value="UniProtKB-KW"/>
</dbReference>
<feature type="coiled-coil region" evidence="8">
    <location>
        <begin position="1088"/>
        <end position="1136"/>
    </location>
</feature>
<feature type="region of interest" description="Disordered" evidence="9">
    <location>
        <begin position="445"/>
        <end position="484"/>
    </location>
</feature>
<feature type="coiled-coil region" evidence="8">
    <location>
        <begin position="853"/>
        <end position="908"/>
    </location>
</feature>
<keyword evidence="3" id="KW-0963">Cytoplasm</keyword>
<evidence type="ECO:0000256" key="2">
    <source>
        <dbReference type="ARBA" id="ARBA00004300"/>
    </source>
</evidence>
<feature type="region of interest" description="Disordered" evidence="9">
    <location>
        <begin position="1650"/>
        <end position="1680"/>
    </location>
</feature>
<feature type="region of interest" description="Disordered" evidence="9">
    <location>
        <begin position="80"/>
        <end position="115"/>
    </location>
</feature>
<evidence type="ECO:0008006" key="12">
    <source>
        <dbReference type="Google" id="ProtNLM"/>
    </source>
</evidence>
<gene>
    <name evidence="10" type="ORF">PHYSODRAFT_511833</name>
</gene>
<dbReference type="OMA" id="MERTLKY"/>
<evidence type="ECO:0000313" key="11">
    <source>
        <dbReference type="Proteomes" id="UP000002640"/>
    </source>
</evidence>
<proteinExistence type="predicted"/>
<sequence length="1988" mass="230830">MQDQLDAYRDAVDEQTLEITQLHAKVEQLEQEKVSVEAKLIEMDERESDVDALMNDAKAKFEMEKAVLLAELDEMRRKLKQQQMLHEQQQQQVQDSKKALQEEEEEDTVRGGASAPMEDLEKQLEMLQELRIRDKSTILELNQRILQQQSDLESLAEHLNVDAVVESAVQSALQKQKSKLEGFEQENTTLKRRLKEQRELVQDLELRQGIVEKQLVEAEEWNARYEQQAGLEDVVKYQKKLRAQLEQQQQMNIKLRQELNEQVDAAGKLHVAFERLKAEVGKPATFEYDDLAIADHLKGQLAINEAVMKQMETQIHELEAERLRFLQKLRDQARLTGHKLYEQHGLTTEQWSAVEEFIDRVKHTPEVAKRLLQTESDVDVIEELERKLDIRSEENALLLKDIEQLHNELEIAQGELLRALESVKAKSQRQEGVIYHLRAEIASLRKEREQKSSKKDAPAARTEQLATEPKQSSSPVSPDCKPRDVWTDHADNIALVVAKAIEAQFAILQAQRGSLLPSTTPDAPVKTIVRDETSPRSPLPRATVDNIAFESEDEMVQQIDFLRELNLCLDELVATEARNEELQQQLRQHEEVFQSLMDQHTILYQHFFQMHTQYANAEIKLRNELEEKAQENKDFKIKCQRYEAGLHLLGVQNEQSGTMSSDALISGNEAQLRSEVIELTRKIAAYEVNEARLKRKYQQLHNEWRSSTDHNKLLQREWSEMEKTLKYRVLYLETWKQGADEMIERMEKTLEKSVLREFADKQQRAMTGVLKKYNALSETYAEMHARYLEMYDLPAQLSRTQHSLMVLQAEKSARSGAGSSEGGDPVVLQDRIGQLENELRVQIDRNTLLYERINEVEQLYESLALECAKYKDIASLAASQANVLTKRAAQNQGNREQQEEQLRDLMASSEDHAIVGELQHQLMQIKTTYQQFLVQYDLVTEAQQQPLLKNQRLELEMEKKAQELSAIRERTSDRAQVLENAIAQVKERDWTARNTKWEAFRKRLDALEDEILVEQQRRKQLEKDLEDKQAQLPLLELKQQRGNQSEVGRLKSRVDALETRERLLMGQLEAAMKATGSKEKEIRLQTELSETKTLNEDLMRQVETVQARVSELLRLNGELESEKRELRCKYEDLELDLQYARSGLTGGEKRVSDNQRESERGSHSPLMRQKVGLYEKDQAELQQAAQATIASLKQLVEEKNTLINEYQRKLAVVRASSAQDKAQDRLETTQLNKKLYEENQRMIGQLKEAMSTISSMERSGKSKQALQAAQERHDHVLQEWKQAEVALEGAKQSIRELQMEREVLRNERDLAEARAGEALEEIVLLKEKVVECEKHSQKLEHQLTFVKRDIAKKEEKLKLLRDAIIKLKEEFLKAEDRHAIEIAKAQHAMNQDFSARKRKEKERREEEEDEWREEKTRLQSQVQVLQEKLALLKKKHDQQQRRKKKLENEEKEEKESTSEADLHILKEEVERLKRLLKDKVVSEARAVEELEKKIKLLQAQNLALREAATHAAPAPPTTADEKSTREKLDGERKLQRRVDILMLRLKEKQADVTSKDSELERCNERISKMESELQSQQARFEKERLTQASAVPTVAAMPIKQQLEELERQNAFLQETLALKRKEWEESFTTQMEKYEAQLQRLRRRLVQHGISSHDDDSNDDDTGDTKGQGPNSRLQREEQRFLVGQEVREELLALGDELRSKEQEMVVKDTKLLELELEVESLRLEYKRLQRKNQHSGGSTGNDDTPKQRRAAKGGRGSSWATQERLELEEVIENMKKVIEKLRAENEKLKKAAAKQALVSPERVDAMRRKLKEQKEARERLEAQLEKLQHENGELKDKLKLQQKLRAKTASSSSTKNESNALELQVQEKDRQLLKGEQELAELRHQVLQLELQLERSANDANDEEDEQIKHEQEERIKDLQAQVLELEDENTKLTNELAAFDEDFFEEIEDLKYKYAQAVRDKRQLEKLLAGGASPASTSSRRSKRS</sequence>
<feature type="compositionally biased region" description="Low complexity" evidence="9">
    <location>
        <begin position="81"/>
        <end position="94"/>
    </location>
</feature>
<dbReference type="Proteomes" id="UP000002640">
    <property type="component" value="Unassembled WGS sequence"/>
</dbReference>
<reference evidence="10 11" key="1">
    <citation type="journal article" date="2006" name="Science">
        <title>Phytophthora genome sequences uncover evolutionary origins and mechanisms of pathogenesis.</title>
        <authorList>
            <person name="Tyler B.M."/>
            <person name="Tripathy S."/>
            <person name="Zhang X."/>
            <person name="Dehal P."/>
            <person name="Jiang R.H."/>
            <person name="Aerts A."/>
            <person name="Arredondo F.D."/>
            <person name="Baxter L."/>
            <person name="Bensasson D."/>
            <person name="Beynon J.L."/>
            <person name="Chapman J."/>
            <person name="Damasceno C.M."/>
            <person name="Dorrance A.E."/>
            <person name="Dou D."/>
            <person name="Dickerman A.W."/>
            <person name="Dubchak I.L."/>
            <person name="Garbelotto M."/>
            <person name="Gijzen M."/>
            <person name="Gordon S.G."/>
            <person name="Govers F."/>
            <person name="Grunwald N.J."/>
            <person name="Huang W."/>
            <person name="Ivors K.L."/>
            <person name="Jones R.W."/>
            <person name="Kamoun S."/>
            <person name="Krampis K."/>
            <person name="Lamour K.H."/>
            <person name="Lee M.K."/>
            <person name="McDonald W.H."/>
            <person name="Medina M."/>
            <person name="Meijer H.J."/>
            <person name="Nordberg E.K."/>
            <person name="Maclean D.J."/>
            <person name="Ospina-Giraldo M.D."/>
            <person name="Morris P.F."/>
            <person name="Phuntumart V."/>
            <person name="Putnam N.H."/>
            <person name="Rash S."/>
            <person name="Rose J.K."/>
            <person name="Sakihama Y."/>
            <person name="Salamov A.A."/>
            <person name="Savidor A."/>
            <person name="Scheuring C.F."/>
            <person name="Smith B.M."/>
            <person name="Sobral B.W."/>
            <person name="Terry A."/>
            <person name="Torto-Alalibo T.A."/>
            <person name="Win J."/>
            <person name="Xu Z."/>
            <person name="Zhang H."/>
            <person name="Grigoriev I.V."/>
            <person name="Rokhsar D.S."/>
            <person name="Boore J.L."/>
        </authorList>
    </citation>
    <scope>NUCLEOTIDE SEQUENCE [LARGE SCALE GENOMIC DNA]</scope>
    <source>
        <strain evidence="10 11">P6497</strain>
    </source>
</reference>
<feature type="compositionally biased region" description="Basic and acidic residues" evidence="9">
    <location>
        <begin position="445"/>
        <end position="458"/>
    </location>
</feature>
<evidence type="ECO:0000256" key="4">
    <source>
        <dbReference type="ARBA" id="ARBA00022794"/>
    </source>
</evidence>
<feature type="region of interest" description="Disordered" evidence="9">
    <location>
        <begin position="1508"/>
        <end position="1530"/>
    </location>
</feature>
<feature type="coiled-coil region" evidence="8">
    <location>
        <begin position="238"/>
        <end position="265"/>
    </location>
</feature>
<evidence type="ECO:0000256" key="1">
    <source>
        <dbReference type="ARBA" id="ARBA00004120"/>
    </source>
</evidence>
<dbReference type="PANTHER" id="PTHR18879:SF20">
    <property type="entry name" value="CENTROSOMAL PROTEIN OF 290 KDA"/>
    <property type="match status" value="1"/>
</dbReference>
<feature type="coiled-coil region" evidence="8">
    <location>
        <begin position="950"/>
        <end position="1038"/>
    </location>
</feature>
<organism evidence="10 11">
    <name type="scientific">Phytophthora sojae (strain P6497)</name>
    <name type="common">Soybean stem and root rot agent</name>
    <name type="synonym">Phytophthora megasperma f. sp. glycines</name>
    <dbReference type="NCBI Taxonomy" id="1094619"/>
    <lineage>
        <taxon>Eukaryota</taxon>
        <taxon>Sar</taxon>
        <taxon>Stramenopiles</taxon>
        <taxon>Oomycota</taxon>
        <taxon>Peronosporomycetes</taxon>
        <taxon>Peronosporales</taxon>
        <taxon>Peronosporaceae</taxon>
        <taxon>Phytophthora</taxon>
    </lineage>
</organism>
<keyword evidence="5 8" id="KW-0175">Coiled coil</keyword>